<keyword evidence="1 5" id="KW-0489">Methyltransferase</keyword>
<evidence type="ECO:0000313" key="6">
    <source>
        <dbReference type="Proteomes" id="UP000575397"/>
    </source>
</evidence>
<dbReference type="GO" id="GO:0032259">
    <property type="term" value="P:methylation"/>
    <property type="evidence" value="ECO:0007669"/>
    <property type="project" value="UniProtKB-KW"/>
</dbReference>
<dbReference type="SUPFAM" id="SSF75217">
    <property type="entry name" value="alpha/beta knot"/>
    <property type="match status" value="1"/>
</dbReference>
<gene>
    <name evidence="5" type="ORF">HHJ77_01925</name>
</gene>
<evidence type="ECO:0000256" key="2">
    <source>
        <dbReference type="ARBA" id="ARBA00022679"/>
    </source>
</evidence>
<organism evidence="5 6">
    <name type="scientific">Mobiluncus mulieris</name>
    <dbReference type="NCBI Taxonomy" id="2052"/>
    <lineage>
        <taxon>Bacteria</taxon>
        <taxon>Bacillati</taxon>
        <taxon>Actinomycetota</taxon>
        <taxon>Actinomycetes</taxon>
        <taxon>Actinomycetales</taxon>
        <taxon>Actinomycetaceae</taxon>
        <taxon>Mobiluncus</taxon>
    </lineage>
</organism>
<accession>A0A2X1TIJ6</accession>
<dbReference type="Pfam" id="PF00588">
    <property type="entry name" value="SpoU_methylase"/>
    <property type="match status" value="1"/>
</dbReference>
<reference evidence="5 6" key="1">
    <citation type="submission" date="2020-04" db="EMBL/GenBank/DDBJ databases">
        <title>Antimicrobial susceptibility and clonality of vaginal-derived multi-drug resistant Mobiluncus isolates in China.</title>
        <authorList>
            <person name="Zhang X."/>
        </authorList>
    </citation>
    <scope>NUCLEOTIDE SEQUENCE [LARGE SCALE GENOMIC DNA]</scope>
    <source>
        <strain evidence="5 6">12</strain>
    </source>
</reference>
<dbReference type="GO" id="GO:0006396">
    <property type="term" value="P:RNA processing"/>
    <property type="evidence" value="ECO:0007669"/>
    <property type="project" value="InterPro"/>
</dbReference>
<evidence type="ECO:0000313" key="5">
    <source>
        <dbReference type="EMBL" id="NMX02722.1"/>
    </source>
</evidence>
<feature type="domain" description="tRNA/rRNA methyltransferase SpoU type" evidence="4">
    <location>
        <begin position="77"/>
        <end position="210"/>
    </location>
</feature>
<dbReference type="InterPro" id="IPR029026">
    <property type="entry name" value="tRNA_m1G_MTases_N"/>
</dbReference>
<dbReference type="PANTHER" id="PTHR43191:SF2">
    <property type="entry name" value="RRNA METHYLTRANSFERASE 3, MITOCHONDRIAL"/>
    <property type="match status" value="1"/>
</dbReference>
<keyword evidence="2 5" id="KW-0808">Transferase</keyword>
<evidence type="ECO:0000256" key="1">
    <source>
        <dbReference type="ARBA" id="ARBA00022603"/>
    </source>
</evidence>
<comment type="caution">
    <text evidence="5">The sequence shown here is derived from an EMBL/GenBank/DDBJ whole genome shotgun (WGS) entry which is preliminary data.</text>
</comment>
<dbReference type="GO" id="GO:0003723">
    <property type="term" value="F:RNA binding"/>
    <property type="evidence" value="ECO:0007669"/>
    <property type="project" value="InterPro"/>
</dbReference>
<protein>
    <submittedName>
        <fullName evidence="5">RNA methyltransferase</fullName>
    </submittedName>
</protein>
<dbReference type="InterPro" id="IPR001537">
    <property type="entry name" value="SpoU_MeTrfase"/>
</dbReference>
<dbReference type="Gene3D" id="3.40.1280.10">
    <property type="match status" value="1"/>
</dbReference>
<feature type="region of interest" description="Disordered" evidence="3">
    <location>
        <begin position="1"/>
        <end position="21"/>
    </location>
</feature>
<sequence>MQETNYSDEESEVGVGPWPTDQPLPMGDCYDAALLREGDRRNVPDRFRYWSNAAITAQLDWELNPHPEDLSAPCLEIAVENIGHDFNIGSIIRTANGLGVRQVHILGRRRFNRRGAMVTDRYLHLQFHEVPAALATYAAEKALTIVGMDNLPGAENLESCELPRRCLMIFGEESSGITPATQEILDHLIQITQYGSTRSLNVGHAAAISMWAWVRAYPRRLP</sequence>
<dbReference type="Proteomes" id="UP000575397">
    <property type="component" value="Unassembled WGS sequence"/>
</dbReference>
<dbReference type="AlphaFoldDB" id="A0A2X1TIJ6"/>
<evidence type="ECO:0000256" key="3">
    <source>
        <dbReference type="SAM" id="MobiDB-lite"/>
    </source>
</evidence>
<dbReference type="EMBL" id="JABCUS010000003">
    <property type="protein sequence ID" value="NMX02722.1"/>
    <property type="molecule type" value="Genomic_DNA"/>
</dbReference>
<dbReference type="GO" id="GO:0008173">
    <property type="term" value="F:RNA methyltransferase activity"/>
    <property type="evidence" value="ECO:0007669"/>
    <property type="project" value="InterPro"/>
</dbReference>
<dbReference type="PANTHER" id="PTHR43191">
    <property type="entry name" value="RRNA METHYLTRANSFERASE 3"/>
    <property type="match status" value="1"/>
</dbReference>
<dbReference type="InterPro" id="IPR051259">
    <property type="entry name" value="rRNA_Methyltransferase"/>
</dbReference>
<proteinExistence type="predicted"/>
<name>A0A2X1TIJ6_9ACTO</name>
<evidence type="ECO:0000259" key="4">
    <source>
        <dbReference type="Pfam" id="PF00588"/>
    </source>
</evidence>
<feature type="compositionally biased region" description="Acidic residues" evidence="3">
    <location>
        <begin position="1"/>
        <end position="12"/>
    </location>
</feature>
<dbReference type="OrthoDB" id="9786891at2"/>
<dbReference type="RefSeq" id="WP_036342755.1">
    <property type="nucleotide sequence ID" value="NZ_JABCUS010000003.1"/>
</dbReference>
<dbReference type="CDD" id="cd18096">
    <property type="entry name" value="SpoU-like"/>
    <property type="match status" value="1"/>
</dbReference>
<dbReference type="InterPro" id="IPR029028">
    <property type="entry name" value="Alpha/beta_knot_MTases"/>
</dbReference>